<evidence type="ECO:0000256" key="4">
    <source>
        <dbReference type="ARBA" id="ARBA00023295"/>
    </source>
</evidence>
<dbReference type="GO" id="GO:0005975">
    <property type="term" value="P:carbohydrate metabolic process"/>
    <property type="evidence" value="ECO:0007669"/>
    <property type="project" value="InterPro"/>
</dbReference>
<dbReference type="AlphaFoldDB" id="A0AAU2W0Y2"/>
<dbReference type="InterPro" id="IPR018053">
    <property type="entry name" value="Glyco_hydro_32_AS"/>
</dbReference>
<gene>
    <name evidence="9" type="ORF">OG398_37445</name>
</gene>
<dbReference type="InterPro" id="IPR013189">
    <property type="entry name" value="Glyco_hydro_32_C"/>
</dbReference>
<evidence type="ECO:0000259" key="7">
    <source>
        <dbReference type="Pfam" id="PF00251"/>
    </source>
</evidence>
<dbReference type="InterPro" id="IPR023296">
    <property type="entry name" value="Glyco_hydro_beta-prop_sf"/>
</dbReference>
<name>A0AAU2W0Y2_9ACTN</name>
<dbReference type="SMART" id="SM00640">
    <property type="entry name" value="Glyco_32"/>
    <property type="match status" value="1"/>
</dbReference>
<dbReference type="InterPro" id="IPR013148">
    <property type="entry name" value="Glyco_hydro_32_N"/>
</dbReference>
<dbReference type="Gene3D" id="2.115.10.20">
    <property type="entry name" value="Glycosyl hydrolase domain, family 43"/>
    <property type="match status" value="1"/>
</dbReference>
<keyword evidence="4 5" id="KW-0326">Glycosidase</keyword>
<dbReference type="Pfam" id="PF08244">
    <property type="entry name" value="Glyco_hydro_32C"/>
    <property type="match status" value="1"/>
</dbReference>
<evidence type="ECO:0000256" key="6">
    <source>
        <dbReference type="SAM" id="MobiDB-lite"/>
    </source>
</evidence>
<dbReference type="PANTHER" id="PTHR43101">
    <property type="entry name" value="BETA-FRUCTOSIDASE"/>
    <property type="match status" value="1"/>
</dbReference>
<accession>A0AAU2W0Y2</accession>
<feature type="domain" description="Glycosyl hydrolase family 32 C-terminal" evidence="8">
    <location>
        <begin position="352"/>
        <end position="463"/>
    </location>
</feature>
<dbReference type="Gene3D" id="2.60.120.560">
    <property type="entry name" value="Exo-inulinase, domain 1"/>
    <property type="match status" value="1"/>
</dbReference>
<dbReference type="PANTHER" id="PTHR43101:SF1">
    <property type="entry name" value="BETA-FRUCTOSIDASE"/>
    <property type="match status" value="1"/>
</dbReference>
<protein>
    <recommendedName>
        <fullName evidence="2">beta-fructofuranosidase</fullName>
        <ecNumber evidence="2">3.2.1.26</ecNumber>
    </recommendedName>
</protein>
<evidence type="ECO:0000256" key="5">
    <source>
        <dbReference type="RuleBase" id="RU362110"/>
    </source>
</evidence>
<dbReference type="Pfam" id="PF00251">
    <property type="entry name" value="Glyco_hydro_32N"/>
    <property type="match status" value="1"/>
</dbReference>
<keyword evidence="3 5" id="KW-0378">Hydrolase</keyword>
<reference evidence="9" key="1">
    <citation type="submission" date="2022-10" db="EMBL/GenBank/DDBJ databases">
        <title>The complete genomes of actinobacterial strains from the NBC collection.</title>
        <authorList>
            <person name="Joergensen T.S."/>
            <person name="Alvarez Arevalo M."/>
            <person name="Sterndorff E.B."/>
            <person name="Faurdal D."/>
            <person name="Vuksanovic O."/>
            <person name="Mourched A.-S."/>
            <person name="Charusanti P."/>
            <person name="Shaw S."/>
            <person name="Blin K."/>
            <person name="Weber T."/>
        </authorList>
    </citation>
    <scope>NUCLEOTIDE SEQUENCE</scope>
    <source>
        <strain evidence="9">NBC_00008</strain>
    </source>
</reference>
<dbReference type="EMBL" id="CP108313">
    <property type="protein sequence ID" value="WTW73523.1"/>
    <property type="molecule type" value="Genomic_DNA"/>
</dbReference>
<dbReference type="GO" id="GO:0004564">
    <property type="term" value="F:beta-fructofuranosidase activity"/>
    <property type="evidence" value="ECO:0007669"/>
    <property type="project" value="UniProtKB-EC"/>
</dbReference>
<evidence type="ECO:0000259" key="8">
    <source>
        <dbReference type="Pfam" id="PF08244"/>
    </source>
</evidence>
<dbReference type="PROSITE" id="PS00609">
    <property type="entry name" value="GLYCOSYL_HYDROL_F32"/>
    <property type="match status" value="1"/>
</dbReference>
<sequence length="508" mass="55725">MPDERTPPDGSPDIHFPRAHVRPPHNWVNDPNGLVHHDGHYHVYFQYNPYGTEHAHMHWGHYRSPDLLHWEPLPVALGPSPDGDDADGVWSGNAVEAGGELVAFYSAKRSDRWWQPVTSARSHDGGLTFSKHAVPLIPEAPSGTTMFRDPYVWRDGERWRMLVGSALDDGRAAAQHYVSEDLEHWEHTGPFLARLPEPLPGGGTTENGWECVQYAALGGRRGALLLSAWHPEGGAARTAVYTGEDQETSFLAGDPQLLDHGPDFYAPAVMAVPDGPSRTRWLMWAWSWEARDAERVGGYSAWTEEVGWAGMLTLPREIELGTDGHLTQRPAHEMDLLRGDMFLDAVTTVTSHEARELARTGRAFDLTARLERTAHGAAGIRLVTSEDGTEYLDIGLDPDSGDLVADRNRASLDPRAAGGSWRIPGAARPGRSVGLRVLVDHSVAEIFLDDGRALTLRFYPTGPTPWRLRGTSAGSGAAGVEVCAWHLKSLRDGHAPMASSPPTRRTNA</sequence>
<dbReference type="SUPFAM" id="SSF49899">
    <property type="entry name" value="Concanavalin A-like lectins/glucanases"/>
    <property type="match status" value="1"/>
</dbReference>
<evidence type="ECO:0000256" key="3">
    <source>
        <dbReference type="ARBA" id="ARBA00022801"/>
    </source>
</evidence>
<dbReference type="InterPro" id="IPR051214">
    <property type="entry name" value="GH32_Enzymes"/>
</dbReference>
<dbReference type="InterPro" id="IPR013320">
    <property type="entry name" value="ConA-like_dom_sf"/>
</dbReference>
<organism evidence="9">
    <name type="scientific">Streptomyces sp. NBC_00008</name>
    <dbReference type="NCBI Taxonomy" id="2903610"/>
    <lineage>
        <taxon>Bacteria</taxon>
        <taxon>Bacillati</taxon>
        <taxon>Actinomycetota</taxon>
        <taxon>Actinomycetes</taxon>
        <taxon>Kitasatosporales</taxon>
        <taxon>Streptomycetaceae</taxon>
        <taxon>Streptomyces</taxon>
    </lineage>
</organism>
<dbReference type="InterPro" id="IPR001362">
    <property type="entry name" value="Glyco_hydro_32"/>
</dbReference>
<dbReference type="SUPFAM" id="SSF75005">
    <property type="entry name" value="Arabinanase/levansucrase/invertase"/>
    <property type="match status" value="1"/>
</dbReference>
<evidence type="ECO:0000256" key="1">
    <source>
        <dbReference type="ARBA" id="ARBA00009902"/>
    </source>
</evidence>
<feature type="region of interest" description="Disordered" evidence="6">
    <location>
        <begin position="1"/>
        <end position="22"/>
    </location>
</feature>
<dbReference type="EC" id="3.2.1.26" evidence="2"/>
<proteinExistence type="inferred from homology"/>
<feature type="domain" description="Glycosyl hydrolase family 32 N-terminal" evidence="7">
    <location>
        <begin position="20"/>
        <end position="330"/>
    </location>
</feature>
<dbReference type="CDD" id="cd08996">
    <property type="entry name" value="GH32_FFase"/>
    <property type="match status" value="1"/>
</dbReference>
<evidence type="ECO:0000256" key="2">
    <source>
        <dbReference type="ARBA" id="ARBA00012758"/>
    </source>
</evidence>
<evidence type="ECO:0000313" key="9">
    <source>
        <dbReference type="EMBL" id="WTW73523.1"/>
    </source>
</evidence>
<comment type="similarity">
    <text evidence="1 5">Belongs to the glycosyl hydrolase 32 family.</text>
</comment>